<dbReference type="AlphaFoldDB" id="A0A1S2YR66"/>
<dbReference type="SUPFAM" id="SSF57850">
    <property type="entry name" value="RING/U-box"/>
    <property type="match status" value="1"/>
</dbReference>
<evidence type="ECO:0000259" key="7">
    <source>
        <dbReference type="PROSITE" id="PS50089"/>
    </source>
</evidence>
<dbReference type="GeneID" id="101504311"/>
<feature type="domain" description="PHD-type" evidence="6">
    <location>
        <begin position="118"/>
        <end position="167"/>
    </location>
</feature>
<evidence type="ECO:0000256" key="2">
    <source>
        <dbReference type="ARBA" id="ARBA00022771"/>
    </source>
</evidence>
<dbReference type="RefSeq" id="XP_004508644.1">
    <property type="nucleotide sequence ID" value="XM_004508587.3"/>
</dbReference>
<gene>
    <name evidence="9" type="primary">LOC101504311</name>
</gene>
<evidence type="ECO:0000313" key="8">
    <source>
        <dbReference type="Proteomes" id="UP000087171"/>
    </source>
</evidence>
<evidence type="ECO:0000256" key="5">
    <source>
        <dbReference type="SAM" id="MobiDB-lite"/>
    </source>
</evidence>
<feature type="region of interest" description="Disordered" evidence="5">
    <location>
        <begin position="330"/>
        <end position="352"/>
    </location>
</feature>
<dbReference type="KEGG" id="cam:101504311"/>
<dbReference type="InterPro" id="IPR011011">
    <property type="entry name" value="Znf_FYVE_PHD"/>
</dbReference>
<dbReference type="Proteomes" id="UP000087171">
    <property type="component" value="Chromosome Ca7"/>
</dbReference>
<dbReference type="SMART" id="SM00249">
    <property type="entry name" value="PHD"/>
    <property type="match status" value="1"/>
</dbReference>
<dbReference type="InterPro" id="IPR001841">
    <property type="entry name" value="Znf_RING"/>
</dbReference>
<evidence type="ECO:0000256" key="3">
    <source>
        <dbReference type="ARBA" id="ARBA00022833"/>
    </source>
</evidence>
<dbReference type="InterPro" id="IPR017907">
    <property type="entry name" value="Znf_RING_CS"/>
</dbReference>
<evidence type="ECO:0000256" key="4">
    <source>
        <dbReference type="PROSITE-ProRule" id="PRU00175"/>
    </source>
</evidence>
<evidence type="ECO:0000313" key="9">
    <source>
        <dbReference type="RefSeq" id="XP_004508644.1"/>
    </source>
</evidence>
<protein>
    <submittedName>
        <fullName evidence="9">Uncharacterized protein LOC101504311</fullName>
    </submittedName>
</protein>
<dbReference type="PANTHER" id="PTHR47177">
    <property type="entry name" value="F18C1.6 PROTEIN"/>
    <property type="match status" value="1"/>
</dbReference>
<keyword evidence="1" id="KW-0479">Metal-binding</keyword>
<dbReference type="PROSITE" id="PS00518">
    <property type="entry name" value="ZF_RING_1"/>
    <property type="match status" value="1"/>
</dbReference>
<dbReference type="Pfam" id="PF13639">
    <property type="entry name" value="zf-RING_2"/>
    <property type="match status" value="1"/>
</dbReference>
<dbReference type="PANTHER" id="PTHR47177:SF4">
    <property type="entry name" value="OS06G0283200 PROTEIN"/>
    <property type="match status" value="1"/>
</dbReference>
<organism evidence="8 9">
    <name type="scientific">Cicer arietinum</name>
    <name type="common">Chickpea</name>
    <name type="synonym">Garbanzo</name>
    <dbReference type="NCBI Taxonomy" id="3827"/>
    <lineage>
        <taxon>Eukaryota</taxon>
        <taxon>Viridiplantae</taxon>
        <taxon>Streptophyta</taxon>
        <taxon>Embryophyta</taxon>
        <taxon>Tracheophyta</taxon>
        <taxon>Spermatophyta</taxon>
        <taxon>Magnoliopsida</taxon>
        <taxon>eudicotyledons</taxon>
        <taxon>Gunneridae</taxon>
        <taxon>Pentapetalae</taxon>
        <taxon>rosids</taxon>
        <taxon>fabids</taxon>
        <taxon>Fabales</taxon>
        <taxon>Fabaceae</taxon>
        <taxon>Papilionoideae</taxon>
        <taxon>50 kb inversion clade</taxon>
        <taxon>NPAAA clade</taxon>
        <taxon>Hologalegina</taxon>
        <taxon>IRL clade</taxon>
        <taxon>Cicereae</taxon>
        <taxon>Cicer</taxon>
    </lineage>
</organism>
<dbReference type="GO" id="GO:0008270">
    <property type="term" value="F:zinc ion binding"/>
    <property type="evidence" value="ECO:0007669"/>
    <property type="project" value="UniProtKB-KW"/>
</dbReference>
<name>A0A1S2YR66_CICAR</name>
<feature type="region of interest" description="Disordered" evidence="5">
    <location>
        <begin position="1"/>
        <end position="25"/>
    </location>
</feature>
<dbReference type="STRING" id="3827.A0A1S2YR66"/>
<dbReference type="Gene3D" id="3.30.40.10">
    <property type="entry name" value="Zinc/RING finger domain, C3HC4 (zinc finger)"/>
    <property type="match status" value="2"/>
</dbReference>
<reference evidence="8" key="1">
    <citation type="journal article" date="2013" name="Nat. Biotechnol.">
        <title>Draft genome sequence of chickpea (Cicer arietinum) provides a resource for trait improvement.</title>
        <authorList>
            <person name="Varshney R.K."/>
            <person name="Song C."/>
            <person name="Saxena R.K."/>
            <person name="Azam S."/>
            <person name="Yu S."/>
            <person name="Sharpe A.G."/>
            <person name="Cannon S."/>
            <person name="Baek J."/>
            <person name="Rosen B.D."/>
            <person name="Tar'an B."/>
            <person name="Millan T."/>
            <person name="Zhang X."/>
            <person name="Ramsay L.D."/>
            <person name="Iwata A."/>
            <person name="Wang Y."/>
            <person name="Nelson W."/>
            <person name="Farmer A.D."/>
            <person name="Gaur P.M."/>
            <person name="Soderlund C."/>
            <person name="Penmetsa R.V."/>
            <person name="Xu C."/>
            <person name="Bharti A.K."/>
            <person name="He W."/>
            <person name="Winter P."/>
            <person name="Zhao S."/>
            <person name="Hane J.K."/>
            <person name="Carrasquilla-Garcia N."/>
            <person name="Condie J.A."/>
            <person name="Upadhyaya H.D."/>
            <person name="Luo M.C."/>
            <person name="Thudi M."/>
            <person name="Gowda C.L."/>
            <person name="Singh N.P."/>
            <person name="Lichtenzveig J."/>
            <person name="Gali K.K."/>
            <person name="Rubio J."/>
            <person name="Nadarajan N."/>
            <person name="Dolezel J."/>
            <person name="Bansal K.C."/>
            <person name="Xu X."/>
            <person name="Edwards D."/>
            <person name="Zhang G."/>
            <person name="Kahl G."/>
            <person name="Gil J."/>
            <person name="Singh K.B."/>
            <person name="Datta S.K."/>
            <person name="Jackson S.A."/>
            <person name="Wang J."/>
            <person name="Cook D.R."/>
        </authorList>
    </citation>
    <scope>NUCLEOTIDE SEQUENCE [LARGE SCALE GENOMIC DNA]</scope>
    <source>
        <strain evidence="8">cv. CDC Frontier</strain>
    </source>
</reference>
<evidence type="ECO:0000259" key="6">
    <source>
        <dbReference type="PROSITE" id="PS50016"/>
    </source>
</evidence>
<dbReference type="PROSITE" id="PS50089">
    <property type="entry name" value="ZF_RING_2"/>
    <property type="match status" value="1"/>
</dbReference>
<dbReference type="PROSITE" id="PS50016">
    <property type="entry name" value="ZF_PHD_2"/>
    <property type="match status" value="1"/>
</dbReference>
<dbReference type="PaxDb" id="3827-XP_004508644.1"/>
<keyword evidence="2 4" id="KW-0863">Zinc-finger</keyword>
<proteinExistence type="predicted"/>
<feature type="domain" description="RING-type" evidence="7">
    <location>
        <begin position="31"/>
        <end position="72"/>
    </location>
</feature>
<dbReference type="eggNOG" id="KOG4430">
    <property type="taxonomic scope" value="Eukaryota"/>
</dbReference>
<feature type="compositionally biased region" description="Low complexity" evidence="5">
    <location>
        <begin position="272"/>
        <end position="284"/>
    </location>
</feature>
<keyword evidence="8" id="KW-1185">Reference proteome</keyword>
<dbReference type="SUPFAM" id="SSF57903">
    <property type="entry name" value="FYVE/PHD zinc finger"/>
    <property type="match status" value="1"/>
</dbReference>
<dbReference type="Pfam" id="PF00628">
    <property type="entry name" value="PHD"/>
    <property type="match status" value="1"/>
</dbReference>
<dbReference type="InterPro" id="IPR013083">
    <property type="entry name" value="Znf_RING/FYVE/PHD"/>
</dbReference>
<reference evidence="9" key="2">
    <citation type="submission" date="2025-08" db="UniProtKB">
        <authorList>
            <consortium name="RefSeq"/>
        </authorList>
    </citation>
    <scope>IDENTIFICATION</scope>
    <source>
        <tissue evidence="9">Etiolated seedlings</tissue>
    </source>
</reference>
<dbReference type="OrthoDB" id="365379at2759"/>
<dbReference type="SMART" id="SM00184">
    <property type="entry name" value="RING"/>
    <property type="match status" value="1"/>
</dbReference>
<keyword evidence="3" id="KW-0862">Zinc</keyword>
<dbReference type="InterPro" id="IPR019787">
    <property type="entry name" value="Znf_PHD-finger"/>
</dbReference>
<dbReference type="InterPro" id="IPR001965">
    <property type="entry name" value="Znf_PHD"/>
</dbReference>
<accession>A0A1S2YR66</accession>
<evidence type="ECO:0000256" key="1">
    <source>
        <dbReference type="ARBA" id="ARBA00022723"/>
    </source>
</evidence>
<feature type="region of interest" description="Disordered" evidence="5">
    <location>
        <begin position="267"/>
        <end position="305"/>
    </location>
</feature>
<sequence length="611" mass="68331">MSSPVASPNKRFKSEVEANKDDDDDNQDDCCGICYVERGVSIPGEIDSCNHYFCFVCIMEWAKHESRCPICRQRFSNVRRLPKHGLFSSSRDVKVPLRDQVYHPHGNMTSGPVDSYAELKCCVCHVEKDENLMLICDLCDTASHTYCVGLGYSVPEGDWFCHDCAVSRENNINKELDQQNVEQTVDPGVTILNIVRGTSGQVVRRPKASPIRQNCPSSSVIPLLDRVSRSEGKKPVSGVQLAQRNVQVLRENWNSLRSGSLRFHSKSLQAGSTSSEKQESSSLSCGKLDESHSMASKGLQQSSVQGAQSTIVFNSGDLKDDTHKAWKMMDRAKSMQSTPRRTSRIPQGVDDNPLCSGAREISFAPRSCLELKNQQPKALDFRYTRMEKQCDYSSLNKNLENHWSPMLGEKRQSRVTCDEMIQHLGDHTTHSYGYREHPLPQKFHTSTHSAPCHDERNAAKEQRQSACLVTSAPSSGKSGSVFISNKDVDIINKEKKLAKSFGNGITKNNEDAKTEIQSLVKLNLKCLTRDKQLGVKTFKVVARRATHTILAACHSEQPKSNIYSNSVCSHTDHILQFQKSNLMPNCCRQCFNVFVNNVVKSIMLEKVGSCS</sequence>